<sequence>MKTKKIHSSALTTAAPIVCLTPHRSKNVKMLTLLIAAFLVLLSVSLPVSAVIPDMQGDNDILSGKLGISYDPSLFANSKSDLSFTGDDRIGLVSGDVAEYKIKVTVGPGEYDNIILTNYVKEKSPWHTNANKNLVILPGQGLTEKFYSDLAIYYAQQGYSVYILDRRETNIPSNEDDFSFMESWTVDEHLKDTYKGIAESRNHTSLLSGKPAKNIKVMAIGHSHGALLLTAYEASDYDDLPLGSVDKIVPVDIIIKYNPEYSELIQSQAQEYDIISSSIDKGEYQGTGMAVMMQIAYNAFSNPVGSSGAGLTNIQLFRLLASQTYSFSLYPYTPDYHYWSGDINGLYYVDESRLLDITLNGGAVPYTPKYMDQYMAGLMGNVEGYEIDSSKIDSPVLYVGLGGGFSDYGSWWYENEVGKTNKKVTSISWNDQGHASILLDNNSAELWSEINHWL</sequence>
<accession>A0A0E3KNR5</accession>
<dbReference type="InterPro" id="IPR029058">
    <property type="entry name" value="AB_hydrolase_fold"/>
</dbReference>
<dbReference type="Gene3D" id="3.40.50.1820">
    <property type="entry name" value="alpha/beta hydrolase"/>
    <property type="match status" value="1"/>
</dbReference>
<dbReference type="RefSeq" id="WP_231588123.1">
    <property type="nucleotide sequence ID" value="NZ_CP009501.1"/>
</dbReference>
<gene>
    <name evidence="1" type="ORF">MSTHT_0104</name>
</gene>
<evidence type="ECO:0000313" key="2">
    <source>
        <dbReference type="Proteomes" id="UP000066529"/>
    </source>
</evidence>
<dbReference type="KEGG" id="mthr:MSTHT_0104"/>
<evidence type="ECO:0008006" key="3">
    <source>
        <dbReference type="Google" id="ProtNLM"/>
    </source>
</evidence>
<proteinExistence type="predicted"/>
<dbReference type="Proteomes" id="UP000066529">
    <property type="component" value="Chromosome"/>
</dbReference>
<dbReference type="AlphaFoldDB" id="A0A0E3KNR5"/>
<protein>
    <recommendedName>
        <fullName evidence="3">Alpha/beta hydrolase family protein</fullName>
    </recommendedName>
</protein>
<dbReference type="HOGENOM" id="CLU_040881_0_0_2"/>
<dbReference type="GeneID" id="41601909"/>
<dbReference type="EMBL" id="CP009501">
    <property type="protein sequence ID" value="AKB11862.1"/>
    <property type="molecule type" value="Genomic_DNA"/>
</dbReference>
<dbReference type="SUPFAM" id="SSF53474">
    <property type="entry name" value="alpha/beta-Hydrolases"/>
    <property type="match status" value="1"/>
</dbReference>
<organism evidence="1 2">
    <name type="scientific">Methanosarcina thermophila (strain ATCC 43570 / DSM 1825 / OCM 12 / VKM B-1830 / TM-1)</name>
    <dbReference type="NCBI Taxonomy" id="523844"/>
    <lineage>
        <taxon>Archaea</taxon>
        <taxon>Methanobacteriati</taxon>
        <taxon>Methanobacteriota</taxon>
        <taxon>Stenosarchaea group</taxon>
        <taxon>Methanomicrobia</taxon>
        <taxon>Methanosarcinales</taxon>
        <taxon>Methanosarcinaceae</taxon>
        <taxon>Methanosarcina</taxon>
    </lineage>
</organism>
<dbReference type="PATRIC" id="fig|523844.20.peg.143"/>
<reference evidence="1 2" key="1">
    <citation type="submission" date="2014-07" db="EMBL/GenBank/DDBJ databases">
        <title>Methanogenic archaea and the global carbon cycle.</title>
        <authorList>
            <person name="Henriksen J.R."/>
            <person name="Luke J."/>
            <person name="Reinhart S."/>
            <person name="Benedict M.N."/>
            <person name="Youngblut N.D."/>
            <person name="Metcalf M.E."/>
            <person name="Whitaker R.J."/>
            <person name="Metcalf W.W."/>
        </authorList>
    </citation>
    <scope>NUCLEOTIDE SEQUENCE [LARGE SCALE GENOMIC DNA]</scope>
    <source>
        <strain evidence="2">ATCC 43570 / DSM 1825 / OCM 12 / VKM B-1830 / TM-1</strain>
    </source>
</reference>
<evidence type="ECO:0000313" key="1">
    <source>
        <dbReference type="EMBL" id="AKB11862.1"/>
    </source>
</evidence>
<name>A0A0E3KNR5_METTT</name>